<gene>
    <name evidence="2" type="ORF">AN477_07505</name>
</gene>
<evidence type="ECO:0000313" key="3">
    <source>
        <dbReference type="Proteomes" id="UP000050482"/>
    </source>
</evidence>
<dbReference type="PANTHER" id="PTHR43364">
    <property type="entry name" value="NADH-SPECIFIC METHYLGLYOXAL REDUCTASE-RELATED"/>
    <property type="match status" value="1"/>
</dbReference>
<organism evidence="2 3">
    <name type="scientific">Alicyclobacillus ferrooxydans</name>
    <dbReference type="NCBI Taxonomy" id="471514"/>
    <lineage>
        <taxon>Bacteria</taxon>
        <taxon>Bacillati</taxon>
        <taxon>Bacillota</taxon>
        <taxon>Bacilli</taxon>
        <taxon>Bacillales</taxon>
        <taxon>Alicyclobacillaceae</taxon>
        <taxon>Alicyclobacillus</taxon>
    </lineage>
</organism>
<comment type="caution">
    <text evidence="2">The sequence shown here is derived from an EMBL/GenBank/DDBJ whole genome shotgun (WGS) entry which is preliminary data.</text>
</comment>
<keyword evidence="3" id="KW-1185">Reference proteome</keyword>
<dbReference type="CDD" id="cd19092">
    <property type="entry name" value="AKR_BsYcsN_EcYdhF-like"/>
    <property type="match status" value="1"/>
</dbReference>
<dbReference type="PANTHER" id="PTHR43364:SF1">
    <property type="entry name" value="OXIDOREDUCTASE YDHF"/>
    <property type="match status" value="1"/>
</dbReference>
<dbReference type="RefSeq" id="WP_054968543.1">
    <property type="nucleotide sequence ID" value="NZ_LJCO01000033.1"/>
</dbReference>
<name>A0A0P9GTE8_9BACL</name>
<reference evidence="2 3" key="1">
    <citation type="submission" date="2015-09" db="EMBL/GenBank/DDBJ databases">
        <title>Draft genome sequence of Alicyclobacillus ferrooxydans DSM 22381.</title>
        <authorList>
            <person name="Hemp J."/>
        </authorList>
    </citation>
    <scope>NUCLEOTIDE SEQUENCE [LARGE SCALE GENOMIC DNA]</scope>
    <source>
        <strain evidence="2 3">TC-34</strain>
    </source>
</reference>
<dbReference type="EMBL" id="LJCO01000033">
    <property type="protein sequence ID" value="KPV44447.1"/>
    <property type="molecule type" value="Genomic_DNA"/>
</dbReference>
<dbReference type="AlphaFoldDB" id="A0A0P9GTE8"/>
<dbReference type="STRING" id="471514.AN477_07505"/>
<accession>A0A0P9GTE8</accession>
<protein>
    <submittedName>
        <fullName evidence="2">Aldo/keto reductase</fullName>
    </submittedName>
</protein>
<dbReference type="Gene3D" id="3.20.20.100">
    <property type="entry name" value="NADP-dependent oxidoreductase domain"/>
    <property type="match status" value="1"/>
</dbReference>
<dbReference type="InterPro" id="IPR023210">
    <property type="entry name" value="NADP_OxRdtase_dom"/>
</dbReference>
<evidence type="ECO:0000259" key="1">
    <source>
        <dbReference type="Pfam" id="PF00248"/>
    </source>
</evidence>
<dbReference type="GO" id="GO:0005829">
    <property type="term" value="C:cytosol"/>
    <property type="evidence" value="ECO:0007669"/>
    <property type="project" value="TreeGrafter"/>
</dbReference>
<feature type="domain" description="NADP-dependent oxidoreductase" evidence="1">
    <location>
        <begin position="15"/>
        <end position="312"/>
    </location>
</feature>
<dbReference type="SUPFAM" id="SSF51430">
    <property type="entry name" value="NAD(P)-linked oxidoreductase"/>
    <property type="match status" value="1"/>
</dbReference>
<dbReference type="InterPro" id="IPR050523">
    <property type="entry name" value="AKR_Detox_Biosynth"/>
</dbReference>
<evidence type="ECO:0000313" key="2">
    <source>
        <dbReference type="EMBL" id="KPV44447.1"/>
    </source>
</evidence>
<dbReference type="PATRIC" id="fig|471514.4.peg.3755"/>
<proteinExistence type="predicted"/>
<sequence>MKPFPLQDRDLPVSRIVLGCMGLGGDWNDAPIEAAHIKQAHEVVEAALETDINMFDHADIYRMGKAERVFGEVLKAKPGLRDQIFIQSKCGIRFPEAGGVPGRYDFSEHHIVKSVDGILARLGVEYIDFLLLHRPDPLMEPEEVASALSDLHAAGKVRWFGVSNMNAGQIELLQAYSDHPFVINQLEMSLLKHGFVETGVHVNQEAARANVFPDGTMEYMHLQNIQVQAWSPLALGYLSGRSLDGQPDNVRATAKLVQEMAEQKGTSAEAVLLAWLMRHPAGIQPVIGTTNTDRIRACGQALQVKLSREEWYKLYVTSRGKPLP</sequence>
<dbReference type="Proteomes" id="UP000050482">
    <property type="component" value="Unassembled WGS sequence"/>
</dbReference>
<dbReference type="OrthoDB" id="9773828at2"/>
<dbReference type="Pfam" id="PF00248">
    <property type="entry name" value="Aldo_ket_red"/>
    <property type="match status" value="1"/>
</dbReference>
<dbReference type="InterPro" id="IPR036812">
    <property type="entry name" value="NAD(P)_OxRdtase_dom_sf"/>
</dbReference>